<comment type="similarity">
    <text evidence="1">Belongs to the 'phage' integrase family.</text>
</comment>
<dbReference type="Gene3D" id="1.10.150.130">
    <property type="match status" value="1"/>
</dbReference>
<feature type="domain" description="Tyr recombinase" evidence="5">
    <location>
        <begin position="175"/>
        <end position="406"/>
    </location>
</feature>
<protein>
    <submittedName>
        <fullName evidence="6">Integrase</fullName>
    </submittedName>
</protein>
<dbReference type="GO" id="GO:0006310">
    <property type="term" value="P:DNA recombination"/>
    <property type="evidence" value="ECO:0007669"/>
    <property type="project" value="UniProtKB-KW"/>
</dbReference>
<sequence>MSSAARDKARAPNGSVSIVKRMDGRFSLTIELPRGADGKRNRHQSTHRTRQKAEARARKFNYEVASRAPEARSEVTVSATLQHWLREQPPGEYSTQLNRAWLVALIESHIGEQKLVKLREGHIKAFLQNLAAEKKPSTCAKVLHVLRAALRGAVRDGLITTNPADDIRPPTLHHEVKDAWSRDEVRRIMRAARDGAMPALILVALSTGARIGELVGAGWEDYDPRAGTLHITETAKRSGGRGKPKTHAARRKLKLTPLVQRALAAHLEQVIERKRLAGPLWGQKRMVSEKVREKQRQAARARWNSSLPQGWIPRPPPAVAYEPLFPTSHGTPLSPRNVRREWARVLEKADVKYREFHAIRASFITAALVNRVVSLKDLQDVVGHTSPVMTLRYAQRSQERQAQVIRMANEEMGLDDDDEEDRSTTRSA</sequence>
<dbReference type="RefSeq" id="WP_139401757.1">
    <property type="nucleotide sequence ID" value="NZ_JACHEW010000014.1"/>
</dbReference>
<evidence type="ECO:0000313" key="6">
    <source>
        <dbReference type="EMBL" id="MBB6017471.1"/>
    </source>
</evidence>
<evidence type="ECO:0000256" key="1">
    <source>
        <dbReference type="ARBA" id="ARBA00008857"/>
    </source>
</evidence>
<dbReference type="InterPro" id="IPR013762">
    <property type="entry name" value="Integrase-like_cat_sf"/>
</dbReference>
<evidence type="ECO:0000259" key="5">
    <source>
        <dbReference type="PROSITE" id="PS51898"/>
    </source>
</evidence>
<dbReference type="PANTHER" id="PTHR30349">
    <property type="entry name" value="PHAGE INTEGRASE-RELATED"/>
    <property type="match status" value="1"/>
</dbReference>
<dbReference type="InterPro" id="IPR010998">
    <property type="entry name" value="Integrase_recombinase_N"/>
</dbReference>
<dbReference type="OrthoDB" id="67345at2"/>
<gene>
    <name evidence="7" type="ORF">FHR04_06440</name>
    <name evidence="6" type="ORF">HNQ04_002736</name>
</gene>
<dbReference type="InterPro" id="IPR011010">
    <property type="entry name" value="DNA_brk_join_enz"/>
</dbReference>
<dbReference type="EMBL" id="JACHEW010000014">
    <property type="protein sequence ID" value="MBB6017471.1"/>
    <property type="molecule type" value="Genomic_DNA"/>
</dbReference>
<dbReference type="PROSITE" id="PS51898">
    <property type="entry name" value="TYR_RECOMBINASE"/>
    <property type="match status" value="1"/>
</dbReference>
<dbReference type="Pfam" id="PF00589">
    <property type="entry name" value="Phage_integrase"/>
    <property type="match status" value="1"/>
</dbReference>
<feature type="compositionally biased region" description="Acidic residues" evidence="4">
    <location>
        <begin position="412"/>
        <end position="421"/>
    </location>
</feature>
<feature type="region of interest" description="Disordered" evidence="4">
    <location>
        <begin position="33"/>
        <end position="55"/>
    </location>
</feature>
<evidence type="ECO:0000313" key="7">
    <source>
        <dbReference type="EMBL" id="TNM71997.1"/>
    </source>
</evidence>
<dbReference type="AlphaFoldDB" id="A0A5C4Y811"/>
<dbReference type="Gene3D" id="1.10.443.10">
    <property type="entry name" value="Intergrase catalytic core"/>
    <property type="match status" value="1"/>
</dbReference>
<dbReference type="PANTHER" id="PTHR30349:SF41">
    <property type="entry name" value="INTEGRASE_RECOMBINASE PROTEIN MJ0367-RELATED"/>
    <property type="match status" value="1"/>
</dbReference>
<keyword evidence="2" id="KW-0238">DNA-binding</keyword>
<dbReference type="Proteomes" id="UP000313988">
    <property type="component" value="Unassembled WGS sequence"/>
</dbReference>
<name>A0A5C4Y811_9DEIO</name>
<evidence type="ECO:0000313" key="8">
    <source>
        <dbReference type="Proteomes" id="UP000313988"/>
    </source>
</evidence>
<evidence type="ECO:0000313" key="9">
    <source>
        <dbReference type="Proteomes" id="UP000629870"/>
    </source>
</evidence>
<evidence type="ECO:0000256" key="4">
    <source>
        <dbReference type="SAM" id="MobiDB-lite"/>
    </source>
</evidence>
<dbReference type="Proteomes" id="UP000629870">
    <property type="component" value="Unassembled WGS sequence"/>
</dbReference>
<keyword evidence="3" id="KW-0233">DNA recombination</keyword>
<organism evidence="7 8">
    <name type="scientific">Deinococcus radiopugnans ATCC 19172</name>
    <dbReference type="NCBI Taxonomy" id="585398"/>
    <lineage>
        <taxon>Bacteria</taxon>
        <taxon>Thermotogati</taxon>
        <taxon>Deinococcota</taxon>
        <taxon>Deinococci</taxon>
        <taxon>Deinococcales</taxon>
        <taxon>Deinococcaceae</taxon>
        <taxon>Deinococcus</taxon>
    </lineage>
</organism>
<accession>A0A5C4Y811</accession>
<dbReference type="EMBL" id="VDMO01000005">
    <property type="protein sequence ID" value="TNM71997.1"/>
    <property type="molecule type" value="Genomic_DNA"/>
</dbReference>
<comment type="caution">
    <text evidence="7">The sequence shown here is derived from an EMBL/GenBank/DDBJ whole genome shotgun (WGS) entry which is preliminary data.</text>
</comment>
<reference evidence="7 8" key="1">
    <citation type="submission" date="2019-06" db="EMBL/GenBank/DDBJ databases">
        <title>Genome sequence of Deinococcus radiopugnans ATCC 19172.</title>
        <authorList>
            <person name="Maclea K.S."/>
            <person name="Maynard C.R."/>
        </authorList>
    </citation>
    <scope>NUCLEOTIDE SEQUENCE [LARGE SCALE GENOMIC DNA]</scope>
    <source>
        <strain evidence="7 8">ATCC 19172</strain>
    </source>
</reference>
<dbReference type="GO" id="GO:0003677">
    <property type="term" value="F:DNA binding"/>
    <property type="evidence" value="ECO:0007669"/>
    <property type="project" value="UniProtKB-KW"/>
</dbReference>
<proteinExistence type="inferred from homology"/>
<dbReference type="SUPFAM" id="SSF56349">
    <property type="entry name" value="DNA breaking-rejoining enzymes"/>
    <property type="match status" value="1"/>
</dbReference>
<dbReference type="InterPro" id="IPR050090">
    <property type="entry name" value="Tyrosine_recombinase_XerCD"/>
</dbReference>
<feature type="region of interest" description="Disordered" evidence="4">
    <location>
        <begin position="409"/>
        <end position="428"/>
    </location>
</feature>
<reference evidence="6 9" key="2">
    <citation type="submission" date="2020-08" db="EMBL/GenBank/DDBJ databases">
        <title>Genomic Encyclopedia of Type Strains, Phase IV (KMG-IV): sequencing the most valuable type-strain genomes for metagenomic binning, comparative biology and taxonomic classification.</title>
        <authorList>
            <person name="Goeker M."/>
        </authorList>
    </citation>
    <scope>NUCLEOTIDE SEQUENCE [LARGE SCALE GENOMIC DNA]</scope>
    <source>
        <strain evidence="6 9">DSM 12027</strain>
    </source>
</reference>
<evidence type="ECO:0000256" key="3">
    <source>
        <dbReference type="ARBA" id="ARBA00023172"/>
    </source>
</evidence>
<dbReference type="InterPro" id="IPR002104">
    <property type="entry name" value="Integrase_catalytic"/>
</dbReference>
<keyword evidence="9" id="KW-1185">Reference proteome</keyword>
<dbReference type="GO" id="GO:0015074">
    <property type="term" value="P:DNA integration"/>
    <property type="evidence" value="ECO:0007669"/>
    <property type="project" value="InterPro"/>
</dbReference>
<feature type="compositionally biased region" description="Basic residues" evidence="4">
    <location>
        <begin position="40"/>
        <end position="50"/>
    </location>
</feature>
<evidence type="ECO:0000256" key="2">
    <source>
        <dbReference type="ARBA" id="ARBA00023125"/>
    </source>
</evidence>